<keyword evidence="3" id="KW-1185">Reference proteome</keyword>
<dbReference type="EMBL" id="KL367499">
    <property type="protein sequence ID" value="KFD69004.1"/>
    <property type="molecule type" value="Genomic_DNA"/>
</dbReference>
<dbReference type="Proteomes" id="UP000030764">
    <property type="component" value="Unassembled WGS sequence"/>
</dbReference>
<gene>
    <name evidence="1" type="ORF">M513_06659</name>
    <name evidence="2" type="ORF">M514_06659</name>
</gene>
<accession>A0A085M5G6</accession>
<evidence type="ECO:0000313" key="2">
    <source>
        <dbReference type="EMBL" id="KFD69004.1"/>
    </source>
</evidence>
<evidence type="ECO:0000313" key="1">
    <source>
        <dbReference type="EMBL" id="KFD52462.1"/>
    </source>
</evidence>
<dbReference type="Proteomes" id="UP000030758">
    <property type="component" value="Unassembled WGS sequence"/>
</dbReference>
<sequence length="66" mass="7157">MTKKLKRRIVLKMPLSFLFASAAAISQALTTIVAKVGIAVLNVDLLSRGEEDHCCFLVSVHCANNV</sequence>
<organism evidence="1 3">
    <name type="scientific">Trichuris suis</name>
    <name type="common">pig whipworm</name>
    <dbReference type="NCBI Taxonomy" id="68888"/>
    <lineage>
        <taxon>Eukaryota</taxon>
        <taxon>Metazoa</taxon>
        <taxon>Ecdysozoa</taxon>
        <taxon>Nematoda</taxon>
        <taxon>Enoplea</taxon>
        <taxon>Dorylaimia</taxon>
        <taxon>Trichinellida</taxon>
        <taxon>Trichuridae</taxon>
        <taxon>Trichuris</taxon>
    </lineage>
</organism>
<dbReference type="AlphaFoldDB" id="A0A085M5G6"/>
<evidence type="ECO:0000313" key="3">
    <source>
        <dbReference type="Proteomes" id="UP000030764"/>
    </source>
</evidence>
<name>A0A085M5G6_9BILA</name>
<dbReference type="EMBL" id="KL363227">
    <property type="protein sequence ID" value="KFD52462.1"/>
    <property type="molecule type" value="Genomic_DNA"/>
</dbReference>
<reference evidence="1 3" key="1">
    <citation type="journal article" date="2014" name="Nat. Genet.">
        <title>Genome and transcriptome of the porcine whipworm Trichuris suis.</title>
        <authorList>
            <person name="Jex A.R."/>
            <person name="Nejsum P."/>
            <person name="Schwarz E.M."/>
            <person name="Hu L."/>
            <person name="Young N.D."/>
            <person name="Hall R.S."/>
            <person name="Korhonen P.K."/>
            <person name="Liao S."/>
            <person name="Thamsborg S."/>
            <person name="Xia J."/>
            <person name="Xu P."/>
            <person name="Wang S."/>
            <person name="Scheerlinck J.P."/>
            <person name="Hofmann A."/>
            <person name="Sternberg P.W."/>
            <person name="Wang J."/>
            <person name="Gasser R.B."/>
        </authorList>
    </citation>
    <scope>NUCLEOTIDE SEQUENCE [LARGE SCALE GENOMIC DNA]</scope>
    <source>
        <strain evidence="2">DCEP-RM93F</strain>
        <strain evidence="1">DCEP-RM93M</strain>
    </source>
</reference>
<proteinExistence type="predicted"/>
<protein>
    <submittedName>
        <fullName evidence="1">Uncharacterized protein</fullName>
    </submittedName>
</protein>